<dbReference type="EMBL" id="BMAW01109110">
    <property type="protein sequence ID" value="GFT37030.1"/>
    <property type="molecule type" value="Genomic_DNA"/>
</dbReference>
<comment type="caution">
    <text evidence="1">The sequence shown here is derived from an EMBL/GenBank/DDBJ whole genome shotgun (WGS) entry which is preliminary data.</text>
</comment>
<gene>
    <name evidence="1" type="ORF">NPIL_199611</name>
</gene>
<accession>A0A8X6NVG3</accession>
<dbReference type="OrthoDB" id="6433900at2759"/>
<dbReference type="Proteomes" id="UP000887013">
    <property type="component" value="Unassembled WGS sequence"/>
</dbReference>
<proteinExistence type="predicted"/>
<sequence length="93" mass="10072">MAALTQDDTVCLQWIPSHVEVYGNEVADLLAGDGTELLTAPSTELRTSEVHSLFLANVNTTWRTLPEHAGYAAECPGLSLSVLLSRTCSDHFI</sequence>
<reference evidence="1" key="1">
    <citation type="submission" date="2020-08" db="EMBL/GenBank/DDBJ databases">
        <title>Multicomponent nature underlies the extraordinary mechanical properties of spider dragline silk.</title>
        <authorList>
            <person name="Kono N."/>
            <person name="Nakamura H."/>
            <person name="Mori M."/>
            <person name="Yoshida Y."/>
            <person name="Ohtoshi R."/>
            <person name="Malay A.D."/>
            <person name="Moran D.A.P."/>
            <person name="Tomita M."/>
            <person name="Numata K."/>
            <person name="Arakawa K."/>
        </authorList>
    </citation>
    <scope>NUCLEOTIDE SEQUENCE</scope>
</reference>
<name>A0A8X6NVG3_NEPPI</name>
<dbReference type="AlphaFoldDB" id="A0A8X6NVG3"/>
<protein>
    <submittedName>
        <fullName evidence="1">RNase H domain-containing protein</fullName>
    </submittedName>
</protein>
<evidence type="ECO:0000313" key="1">
    <source>
        <dbReference type="EMBL" id="GFT37030.1"/>
    </source>
</evidence>
<evidence type="ECO:0000313" key="2">
    <source>
        <dbReference type="Proteomes" id="UP000887013"/>
    </source>
</evidence>
<keyword evidence="2" id="KW-1185">Reference proteome</keyword>
<organism evidence="1 2">
    <name type="scientific">Nephila pilipes</name>
    <name type="common">Giant wood spider</name>
    <name type="synonym">Nephila maculata</name>
    <dbReference type="NCBI Taxonomy" id="299642"/>
    <lineage>
        <taxon>Eukaryota</taxon>
        <taxon>Metazoa</taxon>
        <taxon>Ecdysozoa</taxon>
        <taxon>Arthropoda</taxon>
        <taxon>Chelicerata</taxon>
        <taxon>Arachnida</taxon>
        <taxon>Araneae</taxon>
        <taxon>Araneomorphae</taxon>
        <taxon>Entelegynae</taxon>
        <taxon>Araneoidea</taxon>
        <taxon>Nephilidae</taxon>
        <taxon>Nephila</taxon>
    </lineage>
</organism>